<dbReference type="Gene3D" id="3.40.50.2000">
    <property type="entry name" value="Glycogen Phosphorylase B"/>
    <property type="match status" value="2"/>
</dbReference>
<evidence type="ECO:0000256" key="3">
    <source>
        <dbReference type="SAM" id="MobiDB-lite"/>
    </source>
</evidence>
<dbReference type="PANTHER" id="PTHR12526:SF627">
    <property type="entry name" value="D-RHAMNOSYLTRANSFERASE WBPZ"/>
    <property type="match status" value="1"/>
</dbReference>
<evidence type="ECO:0000313" key="5">
    <source>
        <dbReference type="EMBL" id="WTP48919.1"/>
    </source>
</evidence>
<keyword evidence="6" id="KW-1185">Reference proteome</keyword>
<protein>
    <recommendedName>
        <fullName evidence="1">D-inositol 3-phosphate glycosyltransferase</fullName>
    </recommendedName>
</protein>
<evidence type="ECO:0000256" key="1">
    <source>
        <dbReference type="ARBA" id="ARBA00021292"/>
    </source>
</evidence>
<feature type="compositionally biased region" description="Basic and acidic residues" evidence="3">
    <location>
        <begin position="426"/>
        <end position="441"/>
    </location>
</feature>
<reference evidence="5" key="1">
    <citation type="submission" date="2022-10" db="EMBL/GenBank/DDBJ databases">
        <title>The complete genomes of actinobacterial strains from the NBC collection.</title>
        <authorList>
            <person name="Joergensen T.S."/>
            <person name="Alvarez Arevalo M."/>
            <person name="Sterndorff E.B."/>
            <person name="Faurdal D."/>
            <person name="Vuksanovic O."/>
            <person name="Mourched A.-S."/>
            <person name="Charusanti P."/>
            <person name="Shaw S."/>
            <person name="Blin K."/>
            <person name="Weber T."/>
        </authorList>
    </citation>
    <scope>NUCLEOTIDE SEQUENCE</scope>
    <source>
        <strain evidence="5">NBC_00189</strain>
    </source>
</reference>
<gene>
    <name evidence="5" type="ORF">OG288_11755</name>
</gene>
<accession>A0ABZ1JBD0</accession>
<feature type="region of interest" description="Disordered" evidence="3">
    <location>
        <begin position="403"/>
        <end position="441"/>
    </location>
</feature>
<dbReference type="PANTHER" id="PTHR12526">
    <property type="entry name" value="GLYCOSYLTRANSFERASE"/>
    <property type="match status" value="1"/>
</dbReference>
<dbReference type="Pfam" id="PF00534">
    <property type="entry name" value="Glycos_transf_1"/>
    <property type="match status" value="1"/>
</dbReference>
<keyword evidence="2" id="KW-0808">Transferase</keyword>
<sequence>MTGHQIAGHRADPTGRPKVRYLLLHAYGRGGTIRTVMNQANSLVQAGWEVELVSALRRRDDIQFPLDPRVRVSTVVDLRESAHSPGQGVTGRWRDWRRGRLTERPARHIPSGEFGYRYFNRYVEQRLIAYLSSLCDGILVTTRPALNFLAAEHATGGVARVAQEHMNHGTHKRDVQRRIRETYSRFDAVAVLTERDREEYEQLLPGTRVVRIPNAVHSLDQIPSDHRSKIAVAAGRLFPQKGFDLLIPAWAKLVEAYPDWQLRIYGSGEKKTELRALIEEHHLYNHVLLMGHTDRLDDELAKASFYVLSSRFEGLPMVMIEAMSHSLPVVAFDCPTGPSDVLTHGVDGLLVPPEDPDALAASMAKLMGDRALRADMGVAAVLTAASYGPDAVHPRWEALFSELGGKPGNGHGHGLAPGISPDSDLPEPRHRTADAAKGHHA</sequence>
<dbReference type="InterPro" id="IPR001296">
    <property type="entry name" value="Glyco_trans_1"/>
</dbReference>
<feature type="compositionally biased region" description="Gly residues" evidence="3">
    <location>
        <begin position="405"/>
        <end position="415"/>
    </location>
</feature>
<name>A0ABZ1JBD0_9ACTN</name>
<organism evidence="5 6">
    <name type="scientific">Streptomyces tauricus</name>
    <dbReference type="NCBI Taxonomy" id="68274"/>
    <lineage>
        <taxon>Bacteria</taxon>
        <taxon>Bacillati</taxon>
        <taxon>Actinomycetota</taxon>
        <taxon>Actinomycetes</taxon>
        <taxon>Kitasatosporales</taxon>
        <taxon>Streptomycetaceae</taxon>
        <taxon>Streptomyces</taxon>
        <taxon>Streptomyces aurantiacus group</taxon>
    </lineage>
</organism>
<feature type="domain" description="Glycosyl transferase family 1" evidence="4">
    <location>
        <begin position="222"/>
        <end position="379"/>
    </location>
</feature>
<evidence type="ECO:0000256" key="2">
    <source>
        <dbReference type="ARBA" id="ARBA00022679"/>
    </source>
</evidence>
<dbReference type="SUPFAM" id="SSF53756">
    <property type="entry name" value="UDP-Glycosyltransferase/glycogen phosphorylase"/>
    <property type="match status" value="1"/>
</dbReference>
<proteinExistence type="predicted"/>
<dbReference type="Proteomes" id="UP001432166">
    <property type="component" value="Chromosome"/>
</dbReference>
<evidence type="ECO:0000259" key="4">
    <source>
        <dbReference type="Pfam" id="PF00534"/>
    </source>
</evidence>
<dbReference type="RefSeq" id="WP_265646948.1">
    <property type="nucleotide sequence ID" value="NZ_CP108133.1"/>
</dbReference>
<dbReference type="CDD" id="cd03820">
    <property type="entry name" value="GT4_AmsD-like"/>
    <property type="match status" value="1"/>
</dbReference>
<evidence type="ECO:0000313" key="6">
    <source>
        <dbReference type="Proteomes" id="UP001432166"/>
    </source>
</evidence>
<dbReference type="EMBL" id="CP108133">
    <property type="protein sequence ID" value="WTP48919.1"/>
    <property type="molecule type" value="Genomic_DNA"/>
</dbReference>